<comment type="cofactor">
    <cofactor evidence="1">
        <name>Fe(2+)</name>
        <dbReference type="ChEBI" id="CHEBI:29033"/>
    </cofactor>
</comment>
<accession>A0ABM1KIG1</accession>
<comment type="function">
    <text evidence="14">Broad specificity mitochondrial dioxygenase that mediates the asymmetric oxidative cleavage of carotenoids. Cleaves carotenes (pure hydrocarbon carotenoids) such as all-trans-beta-carotene and lycopene as well as xanthophylls (oxygenated carotenoids) such as zeaxanthin, lutein and beta-cryptoxanthin at both the 9,10 and the 9',10' carbon-carbon double bond. Through its function in carotenoids metabolism regulates oxidative stress and the production of important signaling molecules.</text>
</comment>
<evidence type="ECO:0000256" key="2">
    <source>
        <dbReference type="ARBA" id="ARBA00004173"/>
    </source>
</evidence>
<protein>
    <recommendedName>
        <fullName evidence="13">Carotenoid-cleaving dioxygenase, mitochondrial</fullName>
        <ecNumber evidence="12">1.13.11.71</ecNumber>
    </recommendedName>
</protein>
<evidence type="ECO:0000256" key="5">
    <source>
        <dbReference type="ARBA" id="ARBA00022964"/>
    </source>
</evidence>
<comment type="similarity">
    <text evidence="3 24">Belongs to the carotenoid oxygenase family.</text>
</comment>
<dbReference type="RefSeq" id="XP_015273498.1">
    <property type="nucleotide sequence ID" value="XM_015418012.1"/>
</dbReference>
<reference evidence="26" key="1">
    <citation type="submission" date="2025-08" db="UniProtKB">
        <authorList>
            <consortium name="RefSeq"/>
        </authorList>
    </citation>
    <scope>IDENTIFICATION</scope>
</reference>
<evidence type="ECO:0000256" key="19">
    <source>
        <dbReference type="ARBA" id="ARBA00048381"/>
    </source>
</evidence>
<dbReference type="Pfam" id="PF03055">
    <property type="entry name" value="RPE65"/>
    <property type="match status" value="2"/>
</dbReference>
<evidence type="ECO:0000313" key="26">
    <source>
        <dbReference type="RefSeq" id="XP_015273498.1"/>
    </source>
</evidence>
<keyword evidence="8" id="KW-0443">Lipid metabolism</keyword>
<keyword evidence="5" id="KW-0223">Dioxygenase</keyword>
<keyword evidence="25" id="KW-1185">Reference proteome</keyword>
<evidence type="ECO:0000256" key="10">
    <source>
        <dbReference type="ARBA" id="ARBA00035797"/>
    </source>
</evidence>
<dbReference type="GeneID" id="107116138"/>
<name>A0ABM1KIG1_GEKJA</name>
<comment type="catalytic activity">
    <reaction evidence="17">
        <text>lutein + O2 = (3R,6R)-hydroxy-alpha-ionone + (3R)-3-hydroxy-10'-apo-beta-carotenal</text>
        <dbReference type="Rhea" id="RHEA:68428"/>
        <dbReference type="ChEBI" id="CHEBI:15379"/>
        <dbReference type="ChEBI" id="CHEBI:28838"/>
        <dbReference type="ChEBI" id="CHEBI:177902"/>
        <dbReference type="ChEBI" id="CHEBI:177904"/>
    </reaction>
    <physiologicalReaction direction="left-to-right" evidence="17">
        <dbReference type="Rhea" id="RHEA:68429"/>
    </physiologicalReaction>
</comment>
<evidence type="ECO:0000256" key="13">
    <source>
        <dbReference type="ARBA" id="ARBA00040536"/>
    </source>
</evidence>
<sequence>MLSYILSFTSLLTQYAADFLWFLLQYVPALTSRRQPPTFSNRKGLECVIPLFSSVEETPQQIPTRVKGQIPLWLKGKLLRNGPGKYEFGRHQYNHWFDGAALLHQFTIKNGTVTYQSKFLRSDSFKTNSQNNRIMASEFGTLAMPDPCKSVFGRFMSRFESMDMTDNCNVNYVVYKGDYYVSTETNFMHRVDVETLESQEKVNWEKYVAVNGATAHPHYDPDGTAYNMGNSYGSHGSNYNIIQIPPQKSGPEDTSLQGAKILCTIQPKDRMKPSYYHSFAMSKNYVIFVELPLKMNLWKLMTAKTFGKSFMDAIKWEPQHHTRFHVVNKHTGKIWCTYEGLHDESLRAAGGMEFPQINYARCNGTQYRFFYAAGFTHIVGTSLVKVDTKTKEMKMWKEEGMYPSEPVFVPDPKGTGEDSGVILSVVVTPKHNQGTFLLVLDAEKFTELGRAEVPVQIPYGFHGIFVQQ</sequence>
<evidence type="ECO:0000256" key="24">
    <source>
        <dbReference type="RuleBase" id="RU003799"/>
    </source>
</evidence>
<evidence type="ECO:0000256" key="11">
    <source>
        <dbReference type="ARBA" id="ARBA00036274"/>
    </source>
</evidence>
<comment type="catalytic activity">
    <reaction evidence="19">
        <text>all-trans-zeaxanthin + 2 O2 = 4,9-dimethyldodeca-2,4,6,8,10-pentaenedial + 2 (3R)-hydroxy-beta-ionone</text>
        <dbReference type="Rhea" id="RHEA:26393"/>
        <dbReference type="ChEBI" id="CHEBI:15379"/>
        <dbReference type="ChEBI" id="CHEBI:27547"/>
        <dbReference type="ChEBI" id="CHEBI:53171"/>
        <dbReference type="ChEBI" id="CHEBI:53173"/>
    </reaction>
    <physiologicalReaction direction="left-to-right" evidence="19">
        <dbReference type="Rhea" id="RHEA:26394"/>
    </physiologicalReaction>
</comment>
<evidence type="ECO:0000256" key="8">
    <source>
        <dbReference type="ARBA" id="ARBA00023098"/>
    </source>
</evidence>
<proteinExistence type="inferred from homology"/>
<dbReference type="PANTHER" id="PTHR10543:SF122">
    <property type="entry name" value="CAROTENOID-CLEAVING DIOXYGENASE, MITOCHONDRIAL"/>
    <property type="match status" value="1"/>
</dbReference>
<comment type="catalytic activity">
    <reaction evidence="21">
        <text>all-trans-beta-carotene + O2 = beta-ionone + all-trans-10'-apo-beta-carotenal</text>
        <dbReference type="Rhea" id="RHEA:26389"/>
        <dbReference type="ChEBI" id="CHEBI:15379"/>
        <dbReference type="ChEBI" id="CHEBI:17579"/>
        <dbReference type="ChEBI" id="CHEBI:32325"/>
        <dbReference type="ChEBI" id="CHEBI:53153"/>
        <dbReference type="EC" id="1.13.11.71"/>
    </reaction>
    <physiologicalReaction direction="left-to-right" evidence="21">
        <dbReference type="Rhea" id="RHEA:26390"/>
    </physiologicalReaction>
</comment>
<dbReference type="Proteomes" id="UP000694871">
    <property type="component" value="Unplaced"/>
</dbReference>
<evidence type="ECO:0000256" key="14">
    <source>
        <dbReference type="ARBA" id="ARBA00045336"/>
    </source>
</evidence>
<comment type="catalytic activity">
    <reaction evidence="10">
        <text>all-trans-zeaxanthin + O2 = (3R)-3-hydroxy-10'-apo-beta-carotenal + (3R)-hydroxy-beta-ionone</text>
        <dbReference type="Rhea" id="RHEA:68104"/>
        <dbReference type="ChEBI" id="CHEBI:15379"/>
        <dbReference type="ChEBI" id="CHEBI:27547"/>
        <dbReference type="ChEBI" id="CHEBI:53173"/>
        <dbReference type="ChEBI" id="CHEBI:177902"/>
    </reaction>
    <physiologicalReaction direction="left-to-right" evidence="10">
        <dbReference type="Rhea" id="RHEA:68105"/>
    </physiologicalReaction>
</comment>
<evidence type="ECO:0000256" key="18">
    <source>
        <dbReference type="ARBA" id="ARBA00048043"/>
    </source>
</evidence>
<comment type="catalytic activity">
    <reaction evidence="11">
        <text>(3R,6R)-3-hydroxy-10'-apo-alpha-carotenal + O2 = (3R,6R)-hydroxy-alpha-ionone + 4,9-dimethyldodeca-2,4,6,8,10-pentaenedial</text>
        <dbReference type="Rhea" id="RHEA:68436"/>
        <dbReference type="ChEBI" id="CHEBI:15379"/>
        <dbReference type="ChEBI" id="CHEBI:53171"/>
        <dbReference type="ChEBI" id="CHEBI:177903"/>
        <dbReference type="ChEBI" id="CHEBI:177904"/>
    </reaction>
    <physiologicalReaction direction="left-to-right" evidence="11">
        <dbReference type="Rhea" id="RHEA:68437"/>
    </physiologicalReaction>
</comment>
<evidence type="ECO:0000256" key="22">
    <source>
        <dbReference type="ARBA" id="ARBA00049190"/>
    </source>
</evidence>
<evidence type="ECO:0000313" key="25">
    <source>
        <dbReference type="Proteomes" id="UP000694871"/>
    </source>
</evidence>
<evidence type="ECO:0000256" key="15">
    <source>
        <dbReference type="ARBA" id="ARBA00047577"/>
    </source>
</evidence>
<comment type="catalytic activity">
    <reaction evidence="16">
        <text>5-cis-lycopene + O2 = 5-cis-10'-apo-lycopenal + (3E,5E)-6,10-dimethylundeca-3,5,9-trien-2-one</text>
        <dbReference type="Rhea" id="RHEA:68444"/>
        <dbReference type="ChEBI" id="CHEBI:15379"/>
        <dbReference type="ChEBI" id="CHEBI:67207"/>
        <dbReference type="ChEBI" id="CHEBI:177905"/>
        <dbReference type="ChEBI" id="CHEBI:177906"/>
    </reaction>
    <physiologicalReaction direction="left-to-right" evidence="16">
        <dbReference type="Rhea" id="RHEA:68445"/>
    </physiologicalReaction>
</comment>
<comment type="subcellular location">
    <subcellularLocation>
        <location evidence="2">Mitochondrion</location>
    </subcellularLocation>
</comment>
<evidence type="ECO:0000256" key="1">
    <source>
        <dbReference type="ARBA" id="ARBA00001954"/>
    </source>
</evidence>
<evidence type="ECO:0000256" key="6">
    <source>
        <dbReference type="ARBA" id="ARBA00023002"/>
    </source>
</evidence>
<comment type="catalytic activity">
    <reaction evidence="18">
        <text>all-trans-10'-apo-beta-carotenal + O2 = beta-ionone + 4,9-dimethyldodeca-2,4,6,8,10-pentaenedial</text>
        <dbReference type="Rhea" id="RHEA:68452"/>
        <dbReference type="ChEBI" id="CHEBI:15379"/>
        <dbReference type="ChEBI" id="CHEBI:32325"/>
        <dbReference type="ChEBI" id="CHEBI:53153"/>
        <dbReference type="ChEBI" id="CHEBI:53171"/>
    </reaction>
    <physiologicalReaction direction="left-to-right" evidence="18">
        <dbReference type="Rhea" id="RHEA:68453"/>
    </physiologicalReaction>
</comment>
<dbReference type="EC" id="1.13.11.71" evidence="12"/>
<comment type="catalytic activity">
    <reaction evidence="22">
        <text>beta-cryptoxanthin + O2 = all-trans-10'-apo-beta-carotenal + (3R)-hydroxy-beta-ionone</text>
        <dbReference type="Rhea" id="RHEA:68440"/>
        <dbReference type="ChEBI" id="CHEBI:10362"/>
        <dbReference type="ChEBI" id="CHEBI:15379"/>
        <dbReference type="ChEBI" id="CHEBI:53153"/>
        <dbReference type="ChEBI" id="CHEBI:53173"/>
    </reaction>
    <physiologicalReaction direction="left-to-right" evidence="22">
        <dbReference type="Rhea" id="RHEA:68441"/>
    </physiologicalReaction>
</comment>
<evidence type="ECO:0000256" key="3">
    <source>
        <dbReference type="ARBA" id="ARBA00006787"/>
    </source>
</evidence>
<evidence type="ECO:0000256" key="21">
    <source>
        <dbReference type="ARBA" id="ARBA00049156"/>
    </source>
</evidence>
<evidence type="ECO:0000256" key="7">
    <source>
        <dbReference type="ARBA" id="ARBA00023004"/>
    </source>
</evidence>
<comment type="catalytic activity">
    <reaction evidence="15">
        <text>(3R)-3-hydroxy-10'-apo-beta-carotenal + O2 = 4,9-dimethyldodeca-2,4,6,8,10-pentaenedial + (3R)-hydroxy-beta-ionone</text>
        <dbReference type="Rhea" id="RHEA:68424"/>
        <dbReference type="ChEBI" id="CHEBI:15379"/>
        <dbReference type="ChEBI" id="CHEBI:53171"/>
        <dbReference type="ChEBI" id="CHEBI:53173"/>
        <dbReference type="ChEBI" id="CHEBI:177902"/>
    </reaction>
    <physiologicalReaction direction="left-to-right" evidence="15">
        <dbReference type="Rhea" id="RHEA:68425"/>
    </physiologicalReaction>
</comment>
<gene>
    <name evidence="26" type="primary">BCO2</name>
</gene>
<dbReference type="PANTHER" id="PTHR10543">
    <property type="entry name" value="BETA-CAROTENE DIOXYGENASE"/>
    <property type="match status" value="1"/>
</dbReference>
<keyword evidence="9" id="KW-0496">Mitochondrion</keyword>
<evidence type="ECO:0000256" key="20">
    <source>
        <dbReference type="ARBA" id="ARBA00048862"/>
    </source>
</evidence>
<organism evidence="25 26">
    <name type="scientific">Gekko japonicus</name>
    <name type="common">Schlegel's Japanese gecko</name>
    <dbReference type="NCBI Taxonomy" id="146911"/>
    <lineage>
        <taxon>Eukaryota</taxon>
        <taxon>Metazoa</taxon>
        <taxon>Chordata</taxon>
        <taxon>Craniata</taxon>
        <taxon>Vertebrata</taxon>
        <taxon>Euteleostomi</taxon>
        <taxon>Lepidosauria</taxon>
        <taxon>Squamata</taxon>
        <taxon>Bifurcata</taxon>
        <taxon>Gekkota</taxon>
        <taxon>Gekkonidae</taxon>
        <taxon>Gekkoninae</taxon>
        <taxon>Gekko</taxon>
    </lineage>
</organism>
<comment type="catalytic activity">
    <reaction evidence="23">
        <text>13-cis-lycopene + O2 = 13-cis-10'-apo-lycopenal + (3E,5E)-6,10-dimethylundeca-3,5,9-trien-2-one</text>
        <dbReference type="Rhea" id="RHEA:68448"/>
        <dbReference type="ChEBI" id="CHEBI:15379"/>
        <dbReference type="ChEBI" id="CHEBI:67207"/>
        <dbReference type="ChEBI" id="CHEBI:177907"/>
        <dbReference type="ChEBI" id="CHEBI:177908"/>
    </reaction>
    <physiologicalReaction direction="left-to-right" evidence="23">
        <dbReference type="Rhea" id="RHEA:68449"/>
    </physiologicalReaction>
</comment>
<evidence type="ECO:0000256" key="12">
    <source>
        <dbReference type="ARBA" id="ARBA00038847"/>
    </source>
</evidence>
<evidence type="ECO:0000256" key="23">
    <source>
        <dbReference type="ARBA" id="ARBA00049207"/>
    </source>
</evidence>
<evidence type="ECO:0000256" key="16">
    <source>
        <dbReference type="ARBA" id="ARBA00047747"/>
    </source>
</evidence>
<keyword evidence="6" id="KW-0560">Oxidoreductase</keyword>
<keyword evidence="7" id="KW-0408">Iron</keyword>
<evidence type="ECO:0000256" key="17">
    <source>
        <dbReference type="ARBA" id="ARBA00047865"/>
    </source>
</evidence>
<evidence type="ECO:0000256" key="4">
    <source>
        <dbReference type="ARBA" id="ARBA00022723"/>
    </source>
</evidence>
<keyword evidence="4" id="KW-0479">Metal-binding</keyword>
<evidence type="ECO:0000256" key="9">
    <source>
        <dbReference type="ARBA" id="ARBA00023128"/>
    </source>
</evidence>
<dbReference type="InterPro" id="IPR004294">
    <property type="entry name" value="Carotenoid_Oase"/>
</dbReference>
<comment type="catalytic activity">
    <reaction evidence="20">
        <text>lutein + O2 = (3R,6R)-3-hydroxy-10'-apo-alpha-carotenal + (3R)-hydroxy-beta-ionone</text>
        <dbReference type="Rhea" id="RHEA:68432"/>
        <dbReference type="ChEBI" id="CHEBI:15379"/>
        <dbReference type="ChEBI" id="CHEBI:28838"/>
        <dbReference type="ChEBI" id="CHEBI:53173"/>
        <dbReference type="ChEBI" id="CHEBI:177903"/>
    </reaction>
    <physiologicalReaction direction="left-to-right" evidence="20">
        <dbReference type="Rhea" id="RHEA:68433"/>
    </physiologicalReaction>
</comment>